<protein>
    <submittedName>
        <fullName evidence="1">Uncharacterized protein</fullName>
    </submittedName>
</protein>
<accession>A0A644V9J1</accession>
<dbReference type="AlphaFoldDB" id="A0A644V9J1"/>
<evidence type="ECO:0000313" key="1">
    <source>
        <dbReference type="EMBL" id="MPL87891.1"/>
    </source>
</evidence>
<reference evidence="1" key="1">
    <citation type="submission" date="2019-08" db="EMBL/GenBank/DDBJ databases">
        <authorList>
            <person name="Kucharzyk K."/>
            <person name="Murdoch R.W."/>
            <person name="Higgins S."/>
            <person name="Loffler F."/>
        </authorList>
    </citation>
    <scope>NUCLEOTIDE SEQUENCE</scope>
</reference>
<dbReference type="EMBL" id="VSSQ01000246">
    <property type="protein sequence ID" value="MPL87891.1"/>
    <property type="molecule type" value="Genomic_DNA"/>
</dbReference>
<sequence>MNLTREQYIILENSYLRHFPTNIPEEILLDYKSVLEFKALIRHSKADKRILSHLLDIVIDKITTKKRFQKITFIKLIRWQCDNSFIDSDLSDKLFFVFKSLIAEVNDTILWSLSVIIKDIELSQENIDWLIEHYQDSEHIQNRLLRYPIPNKGITTWSDQCLKQKKLQNRISELIGLKLNFYPDFNYKNKTSLLWGIHYSKLQDKTKKELLIKHMTHENFEELIKICEKNEFVDVISQLYNDLGK</sequence>
<comment type="caution">
    <text evidence="1">The sequence shown here is derived from an EMBL/GenBank/DDBJ whole genome shotgun (WGS) entry which is preliminary data.</text>
</comment>
<gene>
    <name evidence="1" type="ORF">SDC9_33904</name>
</gene>
<organism evidence="1">
    <name type="scientific">bioreactor metagenome</name>
    <dbReference type="NCBI Taxonomy" id="1076179"/>
    <lineage>
        <taxon>unclassified sequences</taxon>
        <taxon>metagenomes</taxon>
        <taxon>ecological metagenomes</taxon>
    </lineage>
</organism>
<name>A0A644V9J1_9ZZZZ</name>
<proteinExistence type="predicted"/>